<reference evidence="2" key="1">
    <citation type="submission" date="2018-11" db="EMBL/GenBank/DDBJ databases">
        <authorList>
            <consortium name="Pathogen Informatics"/>
        </authorList>
    </citation>
    <scope>NUCLEOTIDE SEQUENCE</scope>
</reference>
<keyword evidence="1" id="KW-0677">Repeat</keyword>
<evidence type="ECO:0000313" key="2">
    <source>
        <dbReference type="EMBL" id="VEL17548.1"/>
    </source>
</evidence>
<dbReference type="OrthoDB" id="10251381at2759"/>
<dbReference type="EMBL" id="CAAALY010033098">
    <property type="protein sequence ID" value="VEL17548.1"/>
    <property type="molecule type" value="Genomic_DNA"/>
</dbReference>
<name>A0A448WQE7_9PLAT</name>
<dbReference type="PANTHER" id="PTHR44324">
    <property type="entry name" value="WD40 REPEAT DOMAIN 95"/>
    <property type="match status" value="1"/>
</dbReference>
<evidence type="ECO:0008006" key="4">
    <source>
        <dbReference type="Google" id="ProtNLM"/>
    </source>
</evidence>
<evidence type="ECO:0000256" key="1">
    <source>
        <dbReference type="ARBA" id="ARBA00022737"/>
    </source>
</evidence>
<keyword evidence="3" id="KW-1185">Reference proteome</keyword>
<dbReference type="InterPro" id="IPR051242">
    <property type="entry name" value="WD-EF-hand_domain"/>
</dbReference>
<evidence type="ECO:0000313" key="3">
    <source>
        <dbReference type="Proteomes" id="UP000784294"/>
    </source>
</evidence>
<dbReference type="Proteomes" id="UP000784294">
    <property type="component" value="Unassembled WGS sequence"/>
</dbReference>
<protein>
    <recommendedName>
        <fullName evidence="4">EF-hand domain-containing protein</fullName>
    </recommendedName>
</protein>
<dbReference type="PANTHER" id="PTHR44324:SF1">
    <property type="entry name" value="WD REPEAT-CONTAINING PROTEIN 49"/>
    <property type="match status" value="1"/>
</dbReference>
<accession>A0A448WQE7</accession>
<comment type="caution">
    <text evidence="2">The sequence shown here is derived from an EMBL/GenBank/DDBJ whole genome shotgun (WGS) entry which is preliminary data.</text>
</comment>
<proteinExistence type="predicted"/>
<dbReference type="AlphaFoldDB" id="A0A448WQE7"/>
<organism evidence="2 3">
    <name type="scientific">Protopolystoma xenopodis</name>
    <dbReference type="NCBI Taxonomy" id="117903"/>
    <lineage>
        <taxon>Eukaryota</taxon>
        <taxon>Metazoa</taxon>
        <taxon>Spiralia</taxon>
        <taxon>Lophotrochozoa</taxon>
        <taxon>Platyhelminthes</taxon>
        <taxon>Monogenea</taxon>
        <taxon>Polyopisthocotylea</taxon>
        <taxon>Polystomatidea</taxon>
        <taxon>Polystomatidae</taxon>
        <taxon>Protopolystoma</taxon>
    </lineage>
</organism>
<gene>
    <name evidence="2" type="ORF">PXEA_LOCUS10988</name>
</gene>
<sequence length="103" mass="12062">MFLSTWIQQYADLFDKIDITGEGTVDWDKFASHILLEFYEKDDRIKTTNCPQWRELRTLASPHKDVIQGVMYLKHFSRYLSVGWLSGNLGSGYETTENGQDRH</sequence>